<evidence type="ECO:0000256" key="1">
    <source>
        <dbReference type="ARBA" id="ARBA00004196"/>
    </source>
</evidence>
<dbReference type="CDD" id="cd14748">
    <property type="entry name" value="PBP2_UgpB"/>
    <property type="match status" value="1"/>
</dbReference>
<feature type="compositionally biased region" description="Low complexity" evidence="6">
    <location>
        <begin position="28"/>
        <end position="41"/>
    </location>
</feature>
<dbReference type="PANTHER" id="PTHR43649">
    <property type="entry name" value="ARABINOSE-BINDING PROTEIN-RELATED"/>
    <property type="match status" value="1"/>
</dbReference>
<dbReference type="PROSITE" id="PS01037">
    <property type="entry name" value="SBP_BACTERIAL_1"/>
    <property type="match status" value="1"/>
</dbReference>
<dbReference type="PROSITE" id="PS51257">
    <property type="entry name" value="PROKAR_LIPOPROTEIN"/>
    <property type="match status" value="1"/>
</dbReference>
<sequence>MKKAISLLILMLVLFLAACGGSEEDTSSDASGESAETASSGEEAEESAEPVEIEFWHAMSGPHEEAINSFADAFNEENENVTVKPVNQGSYDDLEQKIMAAAKAGNLPDMAQSVTNVVPEYIANDFLVPLNDLIEDADVGMSDEELNDIIEVFRESSSWDGTFYSLPFSKSTRVLFYNQTMLDEAGLEVPATWDELREVAAQLTTDGTVGMGFENSFEAEFQGILKQLGGTYIDEETAEAHFASQEGIEAITFMNDMIDEGIARTAGEDSYMSNPFGRGDVAMYIGSSAGIPHVGAAVENGMEWSTAPIPELDGEKATTFAGNDIVLFNQSEDAETKAAWEFLKYLTSEEVTTEWAMLSGYLPVRYSAQESDEYQSYLEENPAFKAGPEQFDAGFFIARVPGGDAVRNIVLEELDYIIQDQKSVEEGLTSAQDRANEALQQ</sequence>
<feature type="chain" id="PRO_5039430586" evidence="7">
    <location>
        <begin position="19"/>
        <end position="441"/>
    </location>
</feature>
<feature type="region of interest" description="Disordered" evidence="6">
    <location>
        <begin position="23"/>
        <end position="49"/>
    </location>
</feature>
<dbReference type="InterPro" id="IPR006061">
    <property type="entry name" value="SBP_1_CS"/>
</dbReference>
<comment type="similarity">
    <text evidence="2">Belongs to the bacterial solute-binding protein 1 family.</text>
</comment>
<dbReference type="PANTHER" id="PTHR43649:SF31">
    <property type="entry name" value="SN-GLYCEROL-3-PHOSPHATE-BINDING PERIPLASMIC PROTEIN UGPB"/>
    <property type="match status" value="1"/>
</dbReference>
<keyword evidence="5" id="KW-0574">Periplasm</keyword>
<evidence type="ECO:0000256" key="5">
    <source>
        <dbReference type="ARBA" id="ARBA00022764"/>
    </source>
</evidence>
<dbReference type="EMBL" id="RCHR01000002">
    <property type="protein sequence ID" value="RLL46966.1"/>
    <property type="molecule type" value="Genomic_DNA"/>
</dbReference>
<comment type="subcellular location">
    <subcellularLocation>
        <location evidence="1">Cell envelope</location>
    </subcellularLocation>
</comment>
<dbReference type="Pfam" id="PF13416">
    <property type="entry name" value="SBP_bac_8"/>
    <property type="match status" value="1"/>
</dbReference>
<evidence type="ECO:0000256" key="3">
    <source>
        <dbReference type="ARBA" id="ARBA00022448"/>
    </source>
</evidence>
<evidence type="ECO:0000256" key="6">
    <source>
        <dbReference type="SAM" id="MobiDB-lite"/>
    </source>
</evidence>
<evidence type="ECO:0000313" key="8">
    <source>
        <dbReference type="EMBL" id="RLL46966.1"/>
    </source>
</evidence>
<dbReference type="GO" id="GO:0030313">
    <property type="term" value="C:cell envelope"/>
    <property type="evidence" value="ECO:0007669"/>
    <property type="project" value="UniProtKB-SubCell"/>
</dbReference>
<organism evidence="8 9">
    <name type="scientific">Oceanobacillus piezotolerans</name>
    <dbReference type="NCBI Taxonomy" id="2448030"/>
    <lineage>
        <taxon>Bacteria</taxon>
        <taxon>Bacillati</taxon>
        <taxon>Bacillota</taxon>
        <taxon>Bacilli</taxon>
        <taxon>Bacillales</taxon>
        <taxon>Bacillaceae</taxon>
        <taxon>Oceanobacillus</taxon>
    </lineage>
</organism>
<gene>
    <name evidence="8" type="ORF">D8M04_07155</name>
</gene>
<evidence type="ECO:0000256" key="7">
    <source>
        <dbReference type="SAM" id="SignalP"/>
    </source>
</evidence>
<comment type="caution">
    <text evidence="8">The sequence shown here is derived from an EMBL/GenBank/DDBJ whole genome shotgun (WGS) entry which is preliminary data.</text>
</comment>
<dbReference type="AlphaFoldDB" id="A0A498D8T5"/>
<dbReference type="SUPFAM" id="SSF53850">
    <property type="entry name" value="Periplasmic binding protein-like II"/>
    <property type="match status" value="1"/>
</dbReference>
<protein>
    <submittedName>
        <fullName evidence="8">ABC transporter substrate-binding protein</fullName>
    </submittedName>
</protein>
<dbReference type="Gene3D" id="3.40.190.10">
    <property type="entry name" value="Periplasmic binding protein-like II"/>
    <property type="match status" value="2"/>
</dbReference>
<keyword evidence="3" id="KW-0813">Transport</keyword>
<dbReference type="OrthoDB" id="9795467at2"/>
<reference evidence="8 9" key="1">
    <citation type="submission" date="2018-10" db="EMBL/GenBank/DDBJ databases">
        <title>Oceanobacillus sp. YLB-02 draft genome.</title>
        <authorList>
            <person name="Yu L."/>
        </authorList>
    </citation>
    <scope>NUCLEOTIDE SEQUENCE [LARGE SCALE GENOMIC DNA]</scope>
    <source>
        <strain evidence="8 9">YLB-02</strain>
    </source>
</reference>
<keyword evidence="4 7" id="KW-0732">Signal</keyword>
<evidence type="ECO:0000256" key="2">
    <source>
        <dbReference type="ARBA" id="ARBA00008520"/>
    </source>
</evidence>
<name>A0A498D8T5_9BACI</name>
<evidence type="ECO:0000256" key="4">
    <source>
        <dbReference type="ARBA" id="ARBA00022729"/>
    </source>
</evidence>
<dbReference type="GO" id="GO:0055085">
    <property type="term" value="P:transmembrane transport"/>
    <property type="evidence" value="ECO:0007669"/>
    <property type="project" value="InterPro"/>
</dbReference>
<dbReference type="Proteomes" id="UP000270219">
    <property type="component" value="Unassembled WGS sequence"/>
</dbReference>
<proteinExistence type="inferred from homology"/>
<evidence type="ECO:0000313" key="9">
    <source>
        <dbReference type="Proteomes" id="UP000270219"/>
    </source>
</evidence>
<accession>A0A498D8T5</accession>
<feature type="signal peptide" evidence="7">
    <location>
        <begin position="1"/>
        <end position="18"/>
    </location>
</feature>
<dbReference type="InterPro" id="IPR050490">
    <property type="entry name" value="Bact_solute-bd_prot1"/>
</dbReference>
<dbReference type="RefSeq" id="WP_121522217.1">
    <property type="nucleotide sequence ID" value="NZ_RCHR01000002.1"/>
</dbReference>
<keyword evidence="9" id="KW-1185">Reference proteome</keyword>
<dbReference type="InterPro" id="IPR006059">
    <property type="entry name" value="SBP"/>
</dbReference>